<gene>
    <name evidence="3" type="ORF">C12CBH8_16450</name>
</gene>
<keyword evidence="2" id="KW-0812">Transmembrane</keyword>
<evidence type="ECO:0000256" key="1">
    <source>
        <dbReference type="SAM" id="MobiDB-lite"/>
    </source>
</evidence>
<accession>A0A7I8D2J6</accession>
<evidence type="ECO:0000313" key="3">
    <source>
        <dbReference type="EMBL" id="BCI61006.1"/>
    </source>
</evidence>
<dbReference type="KEGG" id="sman:C12CBH8_16450"/>
<evidence type="ECO:0000256" key="2">
    <source>
        <dbReference type="SAM" id="Phobius"/>
    </source>
</evidence>
<evidence type="ECO:0000313" key="4">
    <source>
        <dbReference type="Proteomes" id="UP000593890"/>
    </source>
</evidence>
<feature type="transmembrane region" description="Helical" evidence="2">
    <location>
        <begin position="125"/>
        <end position="141"/>
    </location>
</feature>
<reference evidence="4" key="1">
    <citation type="submission" date="2020-07" db="EMBL/GenBank/DDBJ databases">
        <title>Complete genome sequencing of Clostridia bacterium strain 12CBH8.</title>
        <authorList>
            <person name="Sakamoto M."/>
            <person name="Murakami T."/>
            <person name="Mori H."/>
        </authorList>
    </citation>
    <scope>NUCLEOTIDE SEQUENCE [LARGE SCALE GENOMIC DNA]</scope>
    <source>
        <strain evidence="4">12CBH8</strain>
    </source>
</reference>
<protein>
    <submittedName>
        <fullName evidence="3">Uncharacterized protein</fullName>
    </submittedName>
</protein>
<dbReference type="AlphaFoldDB" id="A0A7I8D2J6"/>
<name>A0A7I8D2J6_9FIRM</name>
<dbReference type="RefSeq" id="WP_099322527.1">
    <property type="nucleotide sequence ID" value="NZ_AP023321.1"/>
</dbReference>
<sequence>MRWERDKWGSGKQQEYMRAEIEAYNQSVLHPKKQNQNYFEKNKKKQPGSSSKNGASKSLTFLGDFLGNKNSGIAALADFGGKSSGDGAGLAFTTFTFVESAICFTAAHWVNEDLQYSEKLLMTNYEKLAAGGGILLAYGMANIWNPMGWGTLVASTLIMTMYSLTTGELRNQLLDVIEYSKDPHAKMRKLLEG</sequence>
<dbReference type="Proteomes" id="UP000593890">
    <property type="component" value="Chromosome"/>
</dbReference>
<proteinExistence type="predicted"/>
<keyword evidence="4" id="KW-1185">Reference proteome</keyword>
<organism evidence="3 4">
    <name type="scientific">Solibaculum mannosilyticum</name>
    <dbReference type="NCBI Taxonomy" id="2780922"/>
    <lineage>
        <taxon>Bacteria</taxon>
        <taxon>Bacillati</taxon>
        <taxon>Bacillota</taxon>
        <taxon>Clostridia</taxon>
        <taxon>Eubacteriales</taxon>
        <taxon>Oscillospiraceae</taxon>
        <taxon>Solibaculum</taxon>
    </lineage>
</organism>
<keyword evidence="2" id="KW-1133">Transmembrane helix</keyword>
<keyword evidence="2" id="KW-0472">Membrane</keyword>
<dbReference type="EMBL" id="AP023321">
    <property type="protein sequence ID" value="BCI61006.1"/>
    <property type="molecule type" value="Genomic_DNA"/>
</dbReference>
<feature type="region of interest" description="Disordered" evidence="1">
    <location>
        <begin position="35"/>
        <end position="55"/>
    </location>
</feature>